<reference evidence="4 5" key="3">
    <citation type="submission" date="2019-11" db="EMBL/GenBank/DDBJ databases">
        <title>A de novo genome assembly of a pear dwarfing rootstock.</title>
        <authorList>
            <person name="Wang F."/>
            <person name="Wang J."/>
            <person name="Li S."/>
            <person name="Zhang Y."/>
            <person name="Fang M."/>
            <person name="Ma L."/>
            <person name="Zhao Y."/>
            <person name="Jiang S."/>
        </authorList>
    </citation>
    <scope>NUCLEOTIDE SEQUENCE [LARGE SCALE GENOMIC DNA]</scope>
    <source>
        <strain evidence="4">S2</strain>
        <tissue evidence="4">Leaf</tissue>
    </source>
</reference>
<dbReference type="Proteomes" id="UP000327157">
    <property type="component" value="Chromosome 3"/>
</dbReference>
<keyword evidence="5" id="KW-1185">Reference proteome</keyword>
<evidence type="ECO:0000256" key="2">
    <source>
        <dbReference type="ARBA" id="ARBA00022729"/>
    </source>
</evidence>
<dbReference type="PANTHER" id="PTHR33227:SF15">
    <property type="entry name" value="STIGMA-SPECIFIC STIG1-LIKE PROTEIN 1"/>
    <property type="match status" value="1"/>
</dbReference>
<keyword evidence="2 3" id="KW-0732">Signal</keyword>
<evidence type="ECO:0008006" key="6">
    <source>
        <dbReference type="Google" id="ProtNLM"/>
    </source>
</evidence>
<comment type="caution">
    <text evidence="4">The sequence shown here is derived from an EMBL/GenBank/DDBJ whole genome shotgun (WGS) entry which is preliminary data.</text>
</comment>
<gene>
    <name evidence="4" type="ORF">D8674_022199</name>
</gene>
<accession>A0A5N5GP23</accession>
<name>A0A5N5GP23_9ROSA</name>
<organism evidence="4 5">
    <name type="scientific">Pyrus ussuriensis x Pyrus communis</name>
    <dbReference type="NCBI Taxonomy" id="2448454"/>
    <lineage>
        <taxon>Eukaryota</taxon>
        <taxon>Viridiplantae</taxon>
        <taxon>Streptophyta</taxon>
        <taxon>Embryophyta</taxon>
        <taxon>Tracheophyta</taxon>
        <taxon>Spermatophyta</taxon>
        <taxon>Magnoliopsida</taxon>
        <taxon>eudicotyledons</taxon>
        <taxon>Gunneridae</taxon>
        <taxon>Pentapetalae</taxon>
        <taxon>rosids</taxon>
        <taxon>fabids</taxon>
        <taxon>Rosales</taxon>
        <taxon>Rosaceae</taxon>
        <taxon>Amygdaloideae</taxon>
        <taxon>Maleae</taxon>
        <taxon>Pyrus</taxon>
    </lineage>
</organism>
<dbReference type="OrthoDB" id="1163852at2759"/>
<comment type="similarity">
    <text evidence="1">Belongs to the STIG1 family.</text>
</comment>
<dbReference type="EMBL" id="SMOL01000402">
    <property type="protein sequence ID" value="KAB2615611.1"/>
    <property type="molecule type" value="Genomic_DNA"/>
</dbReference>
<evidence type="ECO:0000256" key="1">
    <source>
        <dbReference type="ARBA" id="ARBA00006010"/>
    </source>
</evidence>
<dbReference type="PANTHER" id="PTHR33227">
    <property type="entry name" value="STIGMA-SPECIFIC STIG1-LIKE PROTEIN 3"/>
    <property type="match status" value="1"/>
</dbReference>
<feature type="signal peptide" evidence="3">
    <location>
        <begin position="1"/>
        <end position="20"/>
    </location>
</feature>
<dbReference type="AlphaFoldDB" id="A0A5N5GP23"/>
<dbReference type="InterPro" id="IPR006969">
    <property type="entry name" value="Stig-like"/>
</dbReference>
<evidence type="ECO:0000256" key="3">
    <source>
        <dbReference type="SAM" id="SignalP"/>
    </source>
</evidence>
<dbReference type="Pfam" id="PF04885">
    <property type="entry name" value="Stig1"/>
    <property type="match status" value="1"/>
</dbReference>
<sequence length="143" mass="16165">MKLIIYCFFISILLLSPILSIESNDVQSQQYYEDATIDEFSNSQLNETESQPSNMLRGSDRFLLPKRRVRLTCNKVPRLCHAKGSLGTHCCKKKCVIVFTESQPSNIASTINEICRKGKCVNPSFHRRLCGGCNSRCKDGGFH</sequence>
<evidence type="ECO:0000313" key="5">
    <source>
        <dbReference type="Proteomes" id="UP000327157"/>
    </source>
</evidence>
<protein>
    <recommendedName>
        <fullName evidence="6">Stigma-specific STIG1-like protein 1</fullName>
    </recommendedName>
</protein>
<proteinExistence type="inferred from homology"/>
<reference evidence="5" key="2">
    <citation type="submission" date="2019-10" db="EMBL/GenBank/DDBJ databases">
        <title>A de novo genome assembly of a pear dwarfing rootstock.</title>
        <authorList>
            <person name="Wang F."/>
            <person name="Wang J."/>
            <person name="Li S."/>
            <person name="Zhang Y."/>
            <person name="Fang M."/>
            <person name="Ma L."/>
            <person name="Zhao Y."/>
            <person name="Jiang S."/>
        </authorList>
    </citation>
    <scope>NUCLEOTIDE SEQUENCE [LARGE SCALE GENOMIC DNA]</scope>
</reference>
<reference evidence="4 5" key="1">
    <citation type="submission" date="2019-09" db="EMBL/GenBank/DDBJ databases">
        <authorList>
            <person name="Ou C."/>
        </authorList>
    </citation>
    <scope>NUCLEOTIDE SEQUENCE [LARGE SCALE GENOMIC DNA]</scope>
    <source>
        <strain evidence="4">S2</strain>
        <tissue evidence="4">Leaf</tissue>
    </source>
</reference>
<evidence type="ECO:0000313" key="4">
    <source>
        <dbReference type="EMBL" id="KAB2615611.1"/>
    </source>
</evidence>
<feature type="chain" id="PRO_5024418314" description="Stigma-specific STIG1-like protein 1" evidence="3">
    <location>
        <begin position="21"/>
        <end position="143"/>
    </location>
</feature>